<feature type="compositionally biased region" description="Low complexity" evidence="4">
    <location>
        <begin position="247"/>
        <end position="256"/>
    </location>
</feature>
<feature type="region of interest" description="Disordered" evidence="4">
    <location>
        <begin position="1777"/>
        <end position="1798"/>
    </location>
</feature>
<dbReference type="InterPro" id="IPR055372">
    <property type="entry name" value="CBM96"/>
</dbReference>
<evidence type="ECO:0000256" key="6">
    <source>
        <dbReference type="SAM" id="SignalP"/>
    </source>
</evidence>
<feature type="signal peptide" evidence="6">
    <location>
        <begin position="1"/>
        <end position="26"/>
    </location>
</feature>
<feature type="region of interest" description="Disordered" evidence="4">
    <location>
        <begin position="315"/>
        <end position="350"/>
    </location>
</feature>
<accession>A0ABX8U622</accession>
<feature type="transmembrane region" description="Helical" evidence="5">
    <location>
        <begin position="1945"/>
        <end position="1978"/>
    </location>
</feature>
<dbReference type="InterPro" id="IPR006530">
    <property type="entry name" value="YD"/>
</dbReference>
<evidence type="ECO:0000256" key="3">
    <source>
        <dbReference type="ARBA" id="ARBA00022729"/>
    </source>
</evidence>
<keyword evidence="5" id="KW-1133">Transmembrane helix</keyword>
<protein>
    <submittedName>
        <fullName evidence="8">tRNA nuclease WapA</fullName>
        <ecNumber evidence="8">3.1.-.-</ecNumber>
    </submittedName>
</protein>
<feature type="domain" description="Carbohydrate-binding module family 96" evidence="7">
    <location>
        <begin position="324"/>
        <end position="495"/>
    </location>
</feature>
<dbReference type="EC" id="3.1.-.-" evidence="8"/>
<dbReference type="NCBIfam" id="TIGR03696">
    <property type="entry name" value="Rhs_assc_core"/>
    <property type="match status" value="1"/>
</dbReference>
<keyword evidence="5" id="KW-0472">Membrane</keyword>
<keyword evidence="8" id="KW-0378">Hydrolase</keyword>
<dbReference type="NCBIfam" id="TIGR01643">
    <property type="entry name" value="YD_repeat_2x"/>
    <property type="match status" value="1"/>
</dbReference>
<dbReference type="EMBL" id="CP068985">
    <property type="protein sequence ID" value="QYC42087.1"/>
    <property type="molecule type" value="Genomic_DNA"/>
</dbReference>
<evidence type="ECO:0000256" key="2">
    <source>
        <dbReference type="ARBA" id="ARBA00022525"/>
    </source>
</evidence>
<feature type="chain" id="PRO_5045305176" evidence="6">
    <location>
        <begin position="27"/>
        <end position="2097"/>
    </location>
</feature>
<evidence type="ECO:0000256" key="5">
    <source>
        <dbReference type="SAM" id="Phobius"/>
    </source>
</evidence>
<sequence length="2097" mass="220633">MRKRRSGTRFTVTTVVTALTLTTSLAAENASAVAQTSPTPTGAATPAVQPVSERPDRVSAALAARLQGSRVLVSGETTETTLTYANPDGTTTLEASSGPVRVKRGESWAPIDTSLVAADGVLKPKATLANVTFSAGGGGKPLAVLERSDTQSYVLTWPTPLPAPKVEGNKAIYSDAAGPGADLVVTALPTGFSHDVVLRERPSAPVEYKIPIQTKGLTLAKTKQGGLELTDAKGTTVAAAPEPVMYETSTAPTTEQPAPPAPSRGEIDAQVVTDGDQQLLVLRPDAEFLADPATNYPVTVDPTTTLSVLSDTTLTSPTAGSVGDSGYGNPGGEELVIGQGDSASGSTTKRHFDRSLLRFNTSSLAGKAITDAKLELHTGDYNWGCESGLSIKAQRITSSWTASSTVWSNQPTTTTSGEQRAQEPGPCTDDFDIPAGTWTWQITDIAKAWAQGSPGYGVMLRLTEEWPTEFERQYTRSFHSSEKTGAGAQPPKLVVTYGSAPSLDQLRATPIASEGGVIYASTTTPALHAFVKDPDGGVLRAEFEVGHDPATTGQGSGLIWSGAVDGVQAGTSAKITVPSGKLTDGWKVRWRARAFDGAEHSAWSAWQLLAIDASPPQQPAIQCPVPANGWVSYINPDEPYTCIAGSSSGDVSGYWWGLDDPTTPHLNTGQAGQPLGHIMMNRPVGWHTLYVKTRDKAHNTSQAAAYSFGIGAGGFLSPKEDSRTQQSVTLATTAPPGRTSVRYEWYDVWWYPIPASDVTPPGSSTPISGWPQSRTDTSKNFADLIWNVAKTVQDQRGQVKVRACFSGGTVAEDCTEPITFTLDTSAFGGSYATADIGPGTVALQSGDFSLTSTDASLFGISVNRTLTTLRPTSQYEAGVFGPGWKDSFPATPSWVSEYTPSGDGASDSLQLIGPNGASLTYVKNGSSFGGVGDAADGTRISTSGEQLIVTDSSGSKTTYTKVHDSWLIARTETTAAESAVNYYRDINGRVTRILAPVPTGVTCGTTLVTGCRALEISYATATTATGVASGWGDFKEQVKTVSFTAFDPESNAMKTTVLATYLYDSTGHLRQATDPRTNLATLYYYNGEGRLSQITPPGLAPWRMEYDTKGRLAHVQREEGDVDPTQAVVYDVPITGAGAPVDLSAPQTAKWGQATNLPVTSTALFPPSHPPARGSDGAYAATTTDWEYASLIYTDVNGRPVNDASFGAGAWQVNTSRHDHNGRVVWTLNAVNRAHALAPTADTDPYVAGRADSAERAQLLAYAGTYDDDGNLLESRGPTHPVKLASGAVVSARPTSKNTYDEGKPSSDIVYGLLTRTVMQPLVMDGTAEPGATDKRTLVLGYDPVSSGDPSGWTLRAATSRTVAIDGGTDIVSKTRYDAAGRVIEARMPESGGADAGTMVTTYYKADGSGPVGCRNAAWAGLPCQNAPKAQPGSGEPLPVTLVAHYTYWGKDALSTDTAGDVVRTLTKRYDTAGRLLGEQVSATPAAEAGRPVPETVTTYDPATGLVTKVTAGSVSTSTNYDTFGRLASYTDADGNTATRTYNLDGQVATASDGKGSTTYTYNGTDEQGRKERRGLPTAVDTPGVGIFRASYGENGQVTRQVYPNGLLAEYRYDSVGNRNLLAYSRNQTSWLSFTATVGPFNTVAEATSPLSRQAFGYDAAGRLVSVADTVSGSCASRLYTYTANSNRSRVDSYAPASDGSCSKAGTPNSVSYSYDQADRLIAPGYVHDALGRATAVPAAHVAGGSDLTVGYHVNDMVASLTQAGVTRSFTLDPEGRVRSTTQSGGAKPGTTLNHYSGPGDSPAWISEADGTWTRNVQGLTGGLAAIQHASGAVVFQLGNLHGDIVATVDGSASASGVTAYFEQTEFGAQRTGNGHTPERYGWLGSAQRASEDVGGLVLMGARLYNPADGRFLQTDPVPGASANAYDYCNADPVNCRDLDGRVPFVLPLVALGLEALITALIGTAVVLAATIVAYECFKTKCVAEMAKLGSITVPFPNKDSATAKRYGNTAYIVYEIQGAWGQTYKYGISRQAGLRRPNSQLTACDNYYGAAGTCSTIVLHRVTGWFAARTLEASLIWNHVLMYGACPPGNKPPRCT</sequence>
<dbReference type="Proteomes" id="UP000824681">
    <property type="component" value="Chromosome"/>
</dbReference>
<keyword evidence="2" id="KW-0964">Secreted</keyword>
<evidence type="ECO:0000256" key="1">
    <source>
        <dbReference type="ARBA" id="ARBA00004613"/>
    </source>
</evidence>
<organism evidence="8 9">
    <name type="scientific">Nonomuraea coxensis DSM 45129</name>
    <dbReference type="NCBI Taxonomy" id="1122611"/>
    <lineage>
        <taxon>Bacteria</taxon>
        <taxon>Bacillati</taxon>
        <taxon>Actinomycetota</taxon>
        <taxon>Actinomycetes</taxon>
        <taxon>Streptosporangiales</taxon>
        <taxon>Streptosporangiaceae</taxon>
        <taxon>Nonomuraea</taxon>
    </lineage>
</organism>
<dbReference type="PANTHER" id="PTHR32305:SF15">
    <property type="entry name" value="PROTEIN RHSA-RELATED"/>
    <property type="match status" value="1"/>
</dbReference>
<keyword evidence="9" id="KW-1185">Reference proteome</keyword>
<name>A0ABX8U622_9ACTN</name>
<feature type="compositionally biased region" description="Polar residues" evidence="4">
    <location>
        <begin position="1779"/>
        <end position="1795"/>
    </location>
</feature>
<evidence type="ECO:0000313" key="9">
    <source>
        <dbReference type="Proteomes" id="UP000824681"/>
    </source>
</evidence>
<feature type="region of interest" description="Disordered" evidence="4">
    <location>
        <begin position="247"/>
        <end position="266"/>
    </location>
</feature>
<proteinExistence type="predicted"/>
<keyword evidence="3 6" id="KW-0732">Signal</keyword>
<dbReference type="NCBIfam" id="NF033679">
    <property type="entry name" value="DNRLRE_dom"/>
    <property type="match status" value="1"/>
</dbReference>
<dbReference type="PANTHER" id="PTHR32305">
    <property type="match status" value="1"/>
</dbReference>
<dbReference type="InterPro" id="IPR022385">
    <property type="entry name" value="Rhs_assc_core"/>
</dbReference>
<keyword evidence="5" id="KW-0812">Transmembrane</keyword>
<feature type="region of interest" description="Disordered" evidence="4">
    <location>
        <begin position="402"/>
        <end position="425"/>
    </location>
</feature>
<dbReference type="Pfam" id="PF24517">
    <property type="entry name" value="CBM96"/>
    <property type="match status" value="1"/>
</dbReference>
<evidence type="ECO:0000259" key="7">
    <source>
        <dbReference type="Pfam" id="PF24517"/>
    </source>
</evidence>
<gene>
    <name evidence="8" type="primary">wapA8</name>
    <name evidence="8" type="ORF">Nocox_22415</name>
</gene>
<dbReference type="GO" id="GO:0016787">
    <property type="term" value="F:hydrolase activity"/>
    <property type="evidence" value="ECO:0007669"/>
    <property type="project" value="UniProtKB-KW"/>
</dbReference>
<feature type="compositionally biased region" description="Polar residues" evidence="4">
    <location>
        <begin position="409"/>
        <end position="419"/>
    </location>
</feature>
<comment type="subcellular location">
    <subcellularLocation>
        <location evidence="1">Secreted</location>
    </subcellularLocation>
</comment>
<dbReference type="Gene3D" id="2.180.10.10">
    <property type="entry name" value="RHS repeat-associated core"/>
    <property type="match status" value="2"/>
</dbReference>
<dbReference type="InterPro" id="IPR050708">
    <property type="entry name" value="T6SS_VgrG/RHS"/>
</dbReference>
<reference evidence="8 9" key="1">
    <citation type="journal article" date="2021" name="ACS Chem. Biol.">
        <title>Genomic-Led Discovery of a Novel Glycopeptide Antibiotic by Nonomuraea coxensis DSM 45129.</title>
        <authorList>
            <person name="Yushchuk O."/>
            <person name="Vior N.M."/>
            <person name="Andreo-Vidal A."/>
            <person name="Berini F."/>
            <person name="Ruckert C."/>
            <person name="Busche T."/>
            <person name="Binda E."/>
            <person name="Kalinowski J."/>
            <person name="Truman A.W."/>
            <person name="Marinelli F."/>
        </authorList>
    </citation>
    <scope>NUCLEOTIDE SEQUENCE [LARGE SCALE GENOMIC DNA]</scope>
    <source>
        <strain evidence="8 9">DSM 45129</strain>
    </source>
</reference>
<evidence type="ECO:0000313" key="8">
    <source>
        <dbReference type="EMBL" id="QYC42087.1"/>
    </source>
</evidence>
<evidence type="ECO:0000256" key="4">
    <source>
        <dbReference type="SAM" id="MobiDB-lite"/>
    </source>
</evidence>